<keyword evidence="2" id="KW-1185">Reference proteome</keyword>
<proteinExistence type="predicted"/>
<dbReference type="EMBL" id="KZ994099">
    <property type="protein sequence ID" value="RKO93840.1"/>
    <property type="molecule type" value="Genomic_DNA"/>
</dbReference>
<dbReference type="Proteomes" id="UP000269721">
    <property type="component" value="Unassembled WGS sequence"/>
</dbReference>
<evidence type="ECO:0000313" key="1">
    <source>
        <dbReference type="EMBL" id="RKO93840.1"/>
    </source>
</evidence>
<protein>
    <submittedName>
        <fullName evidence="1">Uncharacterized protein</fullName>
    </submittedName>
</protein>
<gene>
    <name evidence="1" type="ORF">BDK51DRAFT_28314</name>
</gene>
<accession>A0A4P9WRF0</accession>
<reference evidence="2" key="1">
    <citation type="journal article" date="2018" name="Nat. Microbiol.">
        <title>Leveraging single-cell genomics to expand the fungal tree of life.</title>
        <authorList>
            <person name="Ahrendt S.R."/>
            <person name="Quandt C.A."/>
            <person name="Ciobanu D."/>
            <person name="Clum A."/>
            <person name="Salamov A."/>
            <person name="Andreopoulos B."/>
            <person name="Cheng J.F."/>
            <person name="Woyke T."/>
            <person name="Pelin A."/>
            <person name="Henrissat B."/>
            <person name="Reynolds N.K."/>
            <person name="Benny G.L."/>
            <person name="Smith M.E."/>
            <person name="James T.Y."/>
            <person name="Grigoriev I.V."/>
        </authorList>
    </citation>
    <scope>NUCLEOTIDE SEQUENCE [LARGE SCALE GENOMIC DNA]</scope>
</reference>
<name>A0A4P9WRF0_9FUNG</name>
<sequence>MLETSDPPGLHLDAQTSKTCHATRYRGGVVLVLVRLWVRSIVDVIDPNIEHAHQHGELCAAGAASSAGQEHPKGIRRDERRGTEVGVYAYCDIFWVVEPALTKFLHDRQEEVGWGLWGRGGEGAIGMSLSATEIQPTRESTNSFQPVFAAWEEALCGRGGEEAIMMSLRKTQQMKPNLAKEWEAPAAQPSQ</sequence>
<evidence type="ECO:0000313" key="2">
    <source>
        <dbReference type="Proteomes" id="UP000269721"/>
    </source>
</evidence>
<dbReference type="AlphaFoldDB" id="A0A4P9WRF0"/>
<organism evidence="1 2">
    <name type="scientific">Blyttiomyces helicus</name>
    <dbReference type="NCBI Taxonomy" id="388810"/>
    <lineage>
        <taxon>Eukaryota</taxon>
        <taxon>Fungi</taxon>
        <taxon>Fungi incertae sedis</taxon>
        <taxon>Chytridiomycota</taxon>
        <taxon>Chytridiomycota incertae sedis</taxon>
        <taxon>Chytridiomycetes</taxon>
        <taxon>Chytridiomycetes incertae sedis</taxon>
        <taxon>Blyttiomyces</taxon>
    </lineage>
</organism>